<organism evidence="8">
    <name type="scientific">Glycine max</name>
    <name type="common">Soybean</name>
    <name type="synonym">Glycine hispida</name>
    <dbReference type="NCBI Taxonomy" id="3847"/>
    <lineage>
        <taxon>Eukaryota</taxon>
        <taxon>Viridiplantae</taxon>
        <taxon>Streptophyta</taxon>
        <taxon>Embryophyta</taxon>
        <taxon>Tracheophyta</taxon>
        <taxon>Spermatophyta</taxon>
        <taxon>Magnoliopsida</taxon>
        <taxon>eudicotyledons</taxon>
        <taxon>Gunneridae</taxon>
        <taxon>Pentapetalae</taxon>
        <taxon>rosids</taxon>
        <taxon>fabids</taxon>
        <taxon>Fabales</taxon>
        <taxon>Fabaceae</taxon>
        <taxon>Papilionoideae</taxon>
        <taxon>50 kb inversion clade</taxon>
        <taxon>NPAAA clade</taxon>
        <taxon>indigoferoid/millettioid clade</taxon>
        <taxon>Phaseoleae</taxon>
        <taxon>Glycine</taxon>
        <taxon>Glycine subgen. Soja</taxon>
    </lineage>
</organism>
<dbReference type="InParanoid" id="A0A0R0ITQ2"/>
<dbReference type="EnsemblPlants" id="KRH45546">
    <property type="protein sequence ID" value="KRH45546"/>
    <property type="gene ID" value="GLYMA_08G278800"/>
</dbReference>
<dbReference type="GO" id="GO:0005634">
    <property type="term" value="C:nucleus"/>
    <property type="evidence" value="ECO:0007669"/>
    <property type="project" value="UniProtKB-SubCell"/>
</dbReference>
<evidence type="ECO:0000256" key="3">
    <source>
        <dbReference type="ARBA" id="ARBA00023015"/>
    </source>
</evidence>
<evidence type="ECO:0000256" key="5">
    <source>
        <dbReference type="ARBA" id="ARBA00023163"/>
    </source>
</evidence>
<reference evidence="8" key="3">
    <citation type="submission" date="2018-07" db="EMBL/GenBank/DDBJ databases">
        <title>WGS assembly of Glycine max.</title>
        <authorList>
            <person name="Schmutz J."/>
            <person name="Cannon S."/>
            <person name="Schlueter J."/>
            <person name="Ma J."/>
            <person name="Mitros T."/>
            <person name="Nelson W."/>
            <person name="Hyten D."/>
            <person name="Song Q."/>
            <person name="Thelen J."/>
            <person name="Cheng J."/>
            <person name="Xu D."/>
            <person name="Hellsten U."/>
            <person name="May G."/>
            <person name="Yu Y."/>
            <person name="Sakurai T."/>
            <person name="Umezawa T."/>
            <person name="Bhattacharyya M."/>
            <person name="Sandhu D."/>
            <person name="Valliyodan B."/>
            <person name="Lindquist E."/>
            <person name="Peto M."/>
            <person name="Grant D."/>
            <person name="Shu S."/>
            <person name="Goodstein D."/>
            <person name="Barry K."/>
            <person name="Futrell-Griggs M."/>
            <person name="Abernathy B."/>
            <person name="Du J."/>
            <person name="Tian Z."/>
            <person name="Zhu L."/>
            <person name="Gill N."/>
            <person name="Joshi T."/>
            <person name="Libault M."/>
            <person name="Sethuraman A."/>
            <person name="Zhang X."/>
            <person name="Shinozaki K."/>
            <person name="Nguyen H."/>
            <person name="Wing R."/>
            <person name="Cregan P."/>
            <person name="Specht J."/>
            <person name="Grimwood J."/>
            <person name="Rokhsar D."/>
            <person name="Stacey G."/>
            <person name="Shoemaker R."/>
            <person name="Jackson S."/>
        </authorList>
    </citation>
    <scope>NUCLEOTIDE SEQUENCE</scope>
    <source>
        <tissue evidence="8">Callus</tissue>
    </source>
</reference>
<dbReference type="FunFam" id="3.30.730.10:FF:000001">
    <property type="entry name" value="Ethylene-responsive transcription factor 2"/>
    <property type="match status" value="1"/>
</dbReference>
<reference evidence="8 9" key="1">
    <citation type="journal article" date="2010" name="Nature">
        <title>Genome sequence of the palaeopolyploid soybean.</title>
        <authorList>
            <person name="Schmutz J."/>
            <person name="Cannon S.B."/>
            <person name="Schlueter J."/>
            <person name="Ma J."/>
            <person name="Mitros T."/>
            <person name="Nelson W."/>
            <person name="Hyten D.L."/>
            <person name="Song Q."/>
            <person name="Thelen J.J."/>
            <person name="Cheng J."/>
            <person name="Xu D."/>
            <person name="Hellsten U."/>
            <person name="May G.D."/>
            <person name="Yu Y."/>
            <person name="Sakurai T."/>
            <person name="Umezawa T."/>
            <person name="Bhattacharyya M.K."/>
            <person name="Sandhu D."/>
            <person name="Valliyodan B."/>
            <person name="Lindquist E."/>
            <person name="Peto M."/>
            <person name="Grant D."/>
            <person name="Shu S."/>
            <person name="Goodstein D."/>
            <person name="Barry K."/>
            <person name="Futrell-Griggs M."/>
            <person name="Abernathy B."/>
            <person name="Du J."/>
            <person name="Tian Z."/>
            <person name="Zhu L."/>
            <person name="Gill N."/>
            <person name="Joshi T."/>
            <person name="Libault M."/>
            <person name="Sethuraman A."/>
            <person name="Zhang X.-C."/>
            <person name="Shinozaki K."/>
            <person name="Nguyen H.T."/>
            <person name="Wing R.A."/>
            <person name="Cregan P."/>
            <person name="Specht J."/>
            <person name="Grimwood J."/>
            <person name="Rokhsar D."/>
            <person name="Stacey G."/>
            <person name="Shoemaker R.C."/>
            <person name="Jackson S.A."/>
        </authorList>
    </citation>
    <scope>NUCLEOTIDE SEQUENCE</scope>
    <source>
        <strain evidence="9">cv. Williams 82</strain>
        <tissue evidence="8">Callus</tissue>
    </source>
</reference>
<dbReference type="InterPro" id="IPR036955">
    <property type="entry name" value="AP2/ERF_dom_sf"/>
</dbReference>
<dbReference type="PaxDb" id="3847-GLYMA08G38171.1"/>
<keyword evidence="4" id="KW-0238">DNA-binding</keyword>
<dbReference type="EMBL" id="CM000841">
    <property type="protein sequence ID" value="KRH45546.1"/>
    <property type="molecule type" value="Genomic_DNA"/>
</dbReference>
<accession>A0A0R0ITQ2</accession>
<evidence type="ECO:0000256" key="1">
    <source>
        <dbReference type="ARBA" id="ARBA00004123"/>
    </source>
</evidence>
<dbReference type="PANTHER" id="PTHR31677">
    <property type="entry name" value="AP2 DOMAIN CLASS TRANSCRIPTION FACTOR"/>
    <property type="match status" value="1"/>
</dbReference>
<evidence type="ECO:0000313" key="8">
    <source>
        <dbReference type="EMBL" id="KRH45546.1"/>
    </source>
</evidence>
<evidence type="ECO:0000256" key="6">
    <source>
        <dbReference type="ARBA" id="ARBA00023242"/>
    </source>
</evidence>
<dbReference type="GO" id="GO:0003677">
    <property type="term" value="F:DNA binding"/>
    <property type="evidence" value="ECO:0007669"/>
    <property type="project" value="UniProtKB-KW"/>
</dbReference>
<keyword evidence="10" id="KW-1185">Reference proteome</keyword>
<dbReference type="PROSITE" id="PS51032">
    <property type="entry name" value="AP2_ERF"/>
    <property type="match status" value="1"/>
</dbReference>
<keyword evidence="2" id="KW-0936">Ethylene signaling pathway</keyword>
<sequence length="180" mass="20423">MVHFRGVRKRPWGRYASEIRDPSKKSRVWLGTFDTAEATTRAYDVAAREFCGPKTKTNFPLPLENPRLRRLRRSLASRPQPCPRRSRIRSIPLPALYRRGAAANPFLYYDVVLCAGMGGPRGFAFGYNHHPVAATEFHATTSDLDSSSSSVIDLMKVKGKFPESSIQIRINEDALYNIFY</sequence>
<dbReference type="Gene3D" id="3.30.730.10">
    <property type="entry name" value="AP2/ERF domain"/>
    <property type="match status" value="1"/>
</dbReference>
<keyword evidence="5" id="KW-0804">Transcription</keyword>
<dbReference type="SUPFAM" id="SSF54171">
    <property type="entry name" value="DNA-binding domain"/>
    <property type="match status" value="1"/>
</dbReference>
<feature type="domain" description="AP2/ERF" evidence="7">
    <location>
        <begin position="3"/>
        <end position="60"/>
    </location>
</feature>
<gene>
    <name evidence="8" type="ORF">GLYMA_08G278800</name>
</gene>
<dbReference type="PANTHER" id="PTHR31677:SF168">
    <property type="entry name" value="OS01G0797600 PROTEIN"/>
    <property type="match status" value="1"/>
</dbReference>
<evidence type="ECO:0000313" key="10">
    <source>
        <dbReference type="Proteomes" id="UP000008827"/>
    </source>
</evidence>
<dbReference type="CDD" id="cd00018">
    <property type="entry name" value="AP2"/>
    <property type="match status" value="1"/>
</dbReference>
<proteinExistence type="predicted"/>
<dbReference type="InterPro" id="IPR001471">
    <property type="entry name" value="AP2/ERF_dom"/>
</dbReference>
<dbReference type="AlphaFoldDB" id="A0A0R0ITQ2"/>
<evidence type="ECO:0000256" key="4">
    <source>
        <dbReference type="ARBA" id="ARBA00023125"/>
    </source>
</evidence>
<keyword evidence="3" id="KW-0805">Transcription regulation</keyword>
<dbReference type="Gramene" id="KRH45546">
    <property type="protein sequence ID" value="KRH45546"/>
    <property type="gene ID" value="GLYMA_08G278800"/>
</dbReference>
<dbReference type="GO" id="GO:0003700">
    <property type="term" value="F:DNA-binding transcription factor activity"/>
    <property type="evidence" value="ECO:0007669"/>
    <property type="project" value="InterPro"/>
</dbReference>
<dbReference type="SMR" id="A0A0R0ITQ2"/>
<comment type="subcellular location">
    <subcellularLocation>
        <location evidence="1">Nucleus</location>
    </subcellularLocation>
</comment>
<dbReference type="Proteomes" id="UP000008827">
    <property type="component" value="Chromosome 8"/>
</dbReference>
<dbReference type="Pfam" id="PF00847">
    <property type="entry name" value="AP2"/>
    <property type="match status" value="1"/>
</dbReference>
<reference evidence="9" key="2">
    <citation type="submission" date="2018-02" db="UniProtKB">
        <authorList>
            <consortium name="EnsemblPlants"/>
        </authorList>
    </citation>
    <scope>IDENTIFICATION</scope>
    <source>
        <strain evidence="9">Williams 82</strain>
    </source>
</reference>
<keyword evidence="6" id="KW-0539">Nucleus</keyword>
<protein>
    <recommendedName>
        <fullName evidence="7">AP2/ERF domain-containing protein</fullName>
    </recommendedName>
</protein>
<dbReference type="GO" id="GO:0009873">
    <property type="term" value="P:ethylene-activated signaling pathway"/>
    <property type="evidence" value="ECO:0007669"/>
    <property type="project" value="UniProtKB-KW"/>
</dbReference>
<evidence type="ECO:0000313" key="9">
    <source>
        <dbReference type="EnsemblPlants" id="KRH45546"/>
    </source>
</evidence>
<evidence type="ECO:0000259" key="7">
    <source>
        <dbReference type="PROSITE" id="PS51032"/>
    </source>
</evidence>
<evidence type="ECO:0000256" key="2">
    <source>
        <dbReference type="ARBA" id="ARBA00022745"/>
    </source>
</evidence>
<dbReference type="InterPro" id="IPR016177">
    <property type="entry name" value="DNA-bd_dom_sf"/>
</dbReference>
<name>A0A0R0ITQ2_SOYBN</name>
<dbReference type="SMART" id="SM00380">
    <property type="entry name" value="AP2"/>
    <property type="match status" value="1"/>
</dbReference>
<dbReference type="PRINTS" id="PR00367">
    <property type="entry name" value="ETHRSPELEMNT"/>
</dbReference>